<organism evidence="1 2">
    <name type="scientific">Limosa lapponica baueri</name>
    <dbReference type="NCBI Taxonomy" id="1758121"/>
    <lineage>
        <taxon>Eukaryota</taxon>
        <taxon>Metazoa</taxon>
        <taxon>Chordata</taxon>
        <taxon>Craniata</taxon>
        <taxon>Vertebrata</taxon>
        <taxon>Euteleostomi</taxon>
        <taxon>Archelosauria</taxon>
        <taxon>Archosauria</taxon>
        <taxon>Dinosauria</taxon>
        <taxon>Saurischia</taxon>
        <taxon>Theropoda</taxon>
        <taxon>Coelurosauria</taxon>
        <taxon>Aves</taxon>
        <taxon>Neognathae</taxon>
        <taxon>Neoaves</taxon>
        <taxon>Charadriiformes</taxon>
        <taxon>Scolopacidae</taxon>
        <taxon>Limosa</taxon>
    </lineage>
</organism>
<proteinExistence type="predicted"/>
<name>A0A2I0UB03_LIMLA</name>
<protein>
    <submittedName>
        <fullName evidence="1">Uncharacterized protein</fullName>
    </submittedName>
</protein>
<sequence>MECTLSKFVGDTKLSGAVDTPEGWDAIQMDLDRLEEWACASFMRFNNGKCKRLANVMPIYKKVQKGDPGNYRPASLTSMMGKVMEQIIFSAITWHIRDSQAIRPRQHGFMKGKSWLDGWALRMVANGIKFGSWQARSDVPQDSVLRVREKWLESCLAERDLGVQVNSQLNMSHQCAQVHILAYIRNSVASRNEQVIFPVYLALVRLHLEFCVQFWAPHYKRDIEVLECAQRRAKQLVKGPEQKFYEEWLRELELFSLEKRR</sequence>
<accession>A0A2I0UB03</accession>
<dbReference type="OrthoDB" id="411871at2759"/>
<reference evidence="2" key="2">
    <citation type="submission" date="2017-12" db="EMBL/GenBank/DDBJ databases">
        <title>Genome sequence of the Bar-tailed Godwit (Limosa lapponica baueri).</title>
        <authorList>
            <person name="Lima N.C.B."/>
            <person name="Parody-Merino A.M."/>
            <person name="Battley P.F."/>
            <person name="Fidler A.E."/>
            <person name="Prosdocimi F."/>
        </authorList>
    </citation>
    <scope>NUCLEOTIDE SEQUENCE [LARGE SCALE GENOMIC DNA]</scope>
</reference>
<reference evidence="2" key="1">
    <citation type="submission" date="2017-11" db="EMBL/GenBank/DDBJ databases">
        <authorList>
            <person name="Lima N.C."/>
            <person name="Parody-Merino A.M."/>
            <person name="Battley P.F."/>
            <person name="Fidler A.E."/>
            <person name="Prosdocimi F."/>
        </authorList>
    </citation>
    <scope>NUCLEOTIDE SEQUENCE [LARGE SCALE GENOMIC DNA]</scope>
</reference>
<evidence type="ECO:0000313" key="2">
    <source>
        <dbReference type="Proteomes" id="UP000233556"/>
    </source>
</evidence>
<evidence type="ECO:0000313" key="1">
    <source>
        <dbReference type="EMBL" id="PKU43222.1"/>
    </source>
</evidence>
<dbReference type="PANTHER" id="PTHR33332">
    <property type="entry name" value="REVERSE TRANSCRIPTASE DOMAIN-CONTAINING PROTEIN"/>
    <property type="match status" value="1"/>
</dbReference>
<keyword evidence="2" id="KW-1185">Reference proteome</keyword>
<dbReference type="AlphaFoldDB" id="A0A2I0UB03"/>
<dbReference type="Proteomes" id="UP000233556">
    <property type="component" value="Unassembled WGS sequence"/>
</dbReference>
<gene>
    <name evidence="1" type="ORF">llap_6460</name>
</gene>
<dbReference type="EMBL" id="KZ505922">
    <property type="protein sequence ID" value="PKU43222.1"/>
    <property type="molecule type" value="Genomic_DNA"/>
</dbReference>